<dbReference type="AlphaFoldDB" id="A0A5N6ST91"/>
<protein>
    <submittedName>
        <fullName evidence="2">Uncharacterized protein</fullName>
    </submittedName>
</protein>
<sequence length="141" mass="16233">MDMVEYLFSLSLQLVLLIHSQTNLSTVMIFEDFRTCSLAFFCHMYGNRKLEKLKESNGNHCSSRGVYIAPHMRPVNRTVRVYCATPRYTQTVSLSTAQQNYLKDNLEPRRDVHVGQNTSPSHEPIIEEKLCHVAKVTIKTN</sequence>
<dbReference type="Proteomes" id="UP000325672">
    <property type="component" value="Unassembled WGS sequence"/>
</dbReference>
<dbReference type="GeneID" id="43648455"/>
<gene>
    <name evidence="2" type="ORF">BDV38DRAFT_99555</name>
</gene>
<dbReference type="RefSeq" id="XP_031913102.1">
    <property type="nucleotide sequence ID" value="XM_032064245.1"/>
</dbReference>
<accession>A0A5N6ST91</accession>
<feature type="chain" id="PRO_5024862398" evidence="1">
    <location>
        <begin position="21"/>
        <end position="141"/>
    </location>
</feature>
<dbReference type="EMBL" id="ML743580">
    <property type="protein sequence ID" value="KAE8137039.1"/>
    <property type="molecule type" value="Genomic_DNA"/>
</dbReference>
<feature type="signal peptide" evidence="1">
    <location>
        <begin position="1"/>
        <end position="20"/>
    </location>
</feature>
<reference evidence="2 3" key="1">
    <citation type="submission" date="2019-04" db="EMBL/GenBank/DDBJ databases">
        <title>Friends and foes A comparative genomics study of 23 Aspergillus species from section Flavi.</title>
        <authorList>
            <consortium name="DOE Joint Genome Institute"/>
            <person name="Kjaerbolling I."/>
            <person name="Vesth T."/>
            <person name="Frisvad J.C."/>
            <person name="Nybo J.L."/>
            <person name="Theobald S."/>
            <person name="Kildgaard S."/>
            <person name="Isbrandt T."/>
            <person name="Kuo A."/>
            <person name="Sato A."/>
            <person name="Lyhne E.K."/>
            <person name="Kogle M.E."/>
            <person name="Wiebenga A."/>
            <person name="Kun R.S."/>
            <person name="Lubbers R.J."/>
            <person name="Makela M.R."/>
            <person name="Barry K."/>
            <person name="Chovatia M."/>
            <person name="Clum A."/>
            <person name="Daum C."/>
            <person name="Haridas S."/>
            <person name="He G."/>
            <person name="LaButti K."/>
            <person name="Lipzen A."/>
            <person name="Mondo S."/>
            <person name="Riley R."/>
            <person name="Salamov A."/>
            <person name="Simmons B.A."/>
            <person name="Magnuson J.K."/>
            <person name="Henrissat B."/>
            <person name="Mortensen U.H."/>
            <person name="Larsen T.O."/>
            <person name="Devries R.P."/>
            <person name="Grigoriev I.V."/>
            <person name="Machida M."/>
            <person name="Baker S.E."/>
            <person name="Andersen M.R."/>
        </authorList>
    </citation>
    <scope>NUCLEOTIDE SEQUENCE [LARGE SCALE GENOMIC DNA]</scope>
    <source>
        <strain evidence="2 3">CBS 117625</strain>
    </source>
</reference>
<evidence type="ECO:0000256" key="1">
    <source>
        <dbReference type="SAM" id="SignalP"/>
    </source>
</evidence>
<keyword evidence="1" id="KW-0732">Signal</keyword>
<evidence type="ECO:0000313" key="2">
    <source>
        <dbReference type="EMBL" id="KAE8137039.1"/>
    </source>
</evidence>
<keyword evidence="3" id="KW-1185">Reference proteome</keyword>
<name>A0A5N6ST91_ASPPS</name>
<proteinExistence type="predicted"/>
<organism evidence="2 3">
    <name type="scientific">Aspergillus pseudotamarii</name>
    <dbReference type="NCBI Taxonomy" id="132259"/>
    <lineage>
        <taxon>Eukaryota</taxon>
        <taxon>Fungi</taxon>
        <taxon>Dikarya</taxon>
        <taxon>Ascomycota</taxon>
        <taxon>Pezizomycotina</taxon>
        <taxon>Eurotiomycetes</taxon>
        <taxon>Eurotiomycetidae</taxon>
        <taxon>Eurotiales</taxon>
        <taxon>Aspergillaceae</taxon>
        <taxon>Aspergillus</taxon>
        <taxon>Aspergillus subgen. Circumdati</taxon>
    </lineage>
</organism>
<evidence type="ECO:0000313" key="3">
    <source>
        <dbReference type="Proteomes" id="UP000325672"/>
    </source>
</evidence>